<dbReference type="Proteomes" id="UP000518892">
    <property type="component" value="Unassembled WGS sequence"/>
</dbReference>
<name>A0A7W5HMM0_9GAMM</name>
<keyword evidence="2" id="KW-1185">Reference proteome</keyword>
<dbReference type="AlphaFoldDB" id="A0A7W5HMM0"/>
<sequence length="30" mass="3180">MKLEVLDSRLGLGGMRPELIGDMHGQAALA</sequence>
<dbReference type="EMBL" id="JACHXR010000014">
    <property type="protein sequence ID" value="MBB3232659.1"/>
    <property type="molecule type" value="Genomic_DNA"/>
</dbReference>
<reference evidence="1 2" key="1">
    <citation type="submission" date="2020-08" db="EMBL/GenBank/DDBJ databases">
        <title>Genomic Encyclopedia of Type Strains, Phase III (KMG-III): the genomes of soil and plant-associated and newly described type strains.</title>
        <authorList>
            <person name="Whitman W."/>
        </authorList>
    </citation>
    <scope>NUCLEOTIDE SEQUENCE [LARGE SCALE GENOMIC DNA]</scope>
    <source>
        <strain evidence="1 2">CECT 7744</strain>
    </source>
</reference>
<accession>A0A7W5HMM0</accession>
<evidence type="ECO:0000313" key="2">
    <source>
        <dbReference type="Proteomes" id="UP000518892"/>
    </source>
</evidence>
<protein>
    <submittedName>
        <fullName evidence="1">Uncharacterized protein</fullName>
    </submittedName>
</protein>
<organism evidence="1 2">
    <name type="scientific">Halomonas stenophila</name>
    <dbReference type="NCBI Taxonomy" id="795312"/>
    <lineage>
        <taxon>Bacteria</taxon>
        <taxon>Pseudomonadati</taxon>
        <taxon>Pseudomonadota</taxon>
        <taxon>Gammaproteobacteria</taxon>
        <taxon>Oceanospirillales</taxon>
        <taxon>Halomonadaceae</taxon>
        <taxon>Halomonas</taxon>
    </lineage>
</organism>
<comment type="caution">
    <text evidence="1">The sequence shown here is derived from an EMBL/GenBank/DDBJ whole genome shotgun (WGS) entry which is preliminary data.</text>
</comment>
<gene>
    <name evidence="1" type="ORF">FHR97_003532</name>
</gene>
<evidence type="ECO:0000313" key="1">
    <source>
        <dbReference type="EMBL" id="MBB3232659.1"/>
    </source>
</evidence>
<proteinExistence type="predicted"/>